<dbReference type="STRING" id="2316362.A0A4V1Q442"/>
<comment type="caution">
    <text evidence="4">The sequence shown here is derived from an EMBL/GenBank/DDBJ whole genome shotgun (WGS) entry which is preliminary data.</text>
</comment>
<feature type="compositionally biased region" description="Basic residues" evidence="2">
    <location>
        <begin position="1"/>
        <end position="11"/>
    </location>
</feature>
<dbReference type="InterPro" id="IPR027417">
    <property type="entry name" value="P-loop_NTPase"/>
</dbReference>
<evidence type="ECO:0000256" key="2">
    <source>
        <dbReference type="SAM" id="MobiDB-lite"/>
    </source>
</evidence>
<dbReference type="PANTHER" id="PTHR10039">
    <property type="entry name" value="AMELOGENIN"/>
    <property type="match status" value="1"/>
</dbReference>
<evidence type="ECO:0000313" key="4">
    <source>
        <dbReference type="EMBL" id="RXW20778.1"/>
    </source>
</evidence>
<dbReference type="PANTHER" id="PTHR10039:SF15">
    <property type="entry name" value="NACHT DOMAIN-CONTAINING PROTEIN"/>
    <property type="match status" value="1"/>
</dbReference>
<protein>
    <recommendedName>
        <fullName evidence="3">Nephrocystin 3-like N-terminal domain-containing protein</fullName>
    </recommendedName>
</protein>
<dbReference type="EMBL" id="SDEE01000134">
    <property type="protein sequence ID" value="RXW20778.1"/>
    <property type="molecule type" value="Genomic_DNA"/>
</dbReference>
<dbReference type="AlphaFoldDB" id="A0A4V1Q442"/>
<dbReference type="InterPro" id="IPR056884">
    <property type="entry name" value="NPHP3-like_N"/>
</dbReference>
<organism evidence="4 5">
    <name type="scientific">Candolleomyces aberdarensis</name>
    <dbReference type="NCBI Taxonomy" id="2316362"/>
    <lineage>
        <taxon>Eukaryota</taxon>
        <taxon>Fungi</taxon>
        <taxon>Dikarya</taxon>
        <taxon>Basidiomycota</taxon>
        <taxon>Agaricomycotina</taxon>
        <taxon>Agaricomycetes</taxon>
        <taxon>Agaricomycetidae</taxon>
        <taxon>Agaricales</taxon>
        <taxon>Agaricineae</taxon>
        <taxon>Psathyrellaceae</taxon>
        <taxon>Candolleomyces</taxon>
    </lineage>
</organism>
<evidence type="ECO:0000259" key="3">
    <source>
        <dbReference type="Pfam" id="PF24883"/>
    </source>
</evidence>
<proteinExistence type="predicted"/>
<dbReference type="Gene3D" id="3.40.50.300">
    <property type="entry name" value="P-loop containing nucleotide triphosphate hydrolases"/>
    <property type="match status" value="1"/>
</dbReference>
<feature type="domain" description="Nephrocystin 3-like N-terminal" evidence="3">
    <location>
        <begin position="107"/>
        <end position="241"/>
    </location>
</feature>
<dbReference type="Pfam" id="PF24883">
    <property type="entry name" value="NPHP3_N"/>
    <property type="match status" value="1"/>
</dbReference>
<name>A0A4V1Q442_9AGAR</name>
<gene>
    <name evidence="4" type="ORF">EST38_g5081</name>
</gene>
<reference evidence="4 5" key="1">
    <citation type="submission" date="2019-01" db="EMBL/GenBank/DDBJ databases">
        <title>Draft genome sequence of Psathyrella aberdarensis IHI B618.</title>
        <authorList>
            <person name="Buettner E."/>
            <person name="Kellner H."/>
        </authorList>
    </citation>
    <scope>NUCLEOTIDE SEQUENCE [LARGE SCALE GENOMIC DNA]</scope>
    <source>
        <strain evidence="4 5">IHI B618</strain>
    </source>
</reference>
<feature type="region of interest" description="Disordered" evidence="2">
    <location>
        <begin position="1"/>
        <end position="22"/>
    </location>
</feature>
<dbReference type="Proteomes" id="UP000290288">
    <property type="component" value="Unassembled WGS sequence"/>
</dbReference>
<keyword evidence="5" id="KW-1185">Reference proteome</keyword>
<keyword evidence="1" id="KW-0677">Repeat</keyword>
<accession>A0A4V1Q442</accession>
<sequence>MSAPKSRHVPSSRHSPSADDSHARAFPVTQQVVYNQQESRAPIYNANISGGFNKFLVSNIDVLQLLYQRAATGAMHDSDERFPPPLCHPETREAVIYRILDWYEYQQGPGKPIMWVYAPAGYGKTAFAGTLAEKLEEKSSKLKFNPVGATFFFWRTSPERNSPARFIITLAYQLSMSIPKLAPHVENAVKQNPMILTKTLKIQLKKLTVDPFRALGDTKGIRNRLVIVDGLDECINSDRESRIEGNYAEDRETVQVRVLNLIRTLVSHQLPLFFLILSRPEVWIKQQLESQQFKDVVEPLDLYEVGDHMNDVETFVRAELSRLGMGEEDVVQRVVREAGGHMLYAATLIRRIEDPYGDPRLRLQNLLGNHSDSSPDLSHSTSFSSLYELYRQILRSCPEGVRSVMIEALEDIDVANNDFAPEVDMDRALSVLDRLSGRVPGAGFRALRGPHAVLNLSFADAWKGKTMPVGSIRTLLPFRQDIFFIHSSFREFLTNARVSLKFHVDWKTGCRRLLLGCLDYMSSIRLESEVDEDHLRYALARWPLLWRRWSYTQPEIADLLGMFQKLLSIDFTACFVHVFTFDRTLLYDAHPSFLLCINGSHKYIFSGKDMDMYESERLAKEGISHVVASHKAAMLHLLQTSHIYANDWSSLFFNAVFHYLLDLSRSGEVVDWESDTVVKGLKTLRVRRKVFEKLMKDVEKTAHVYVDDYPEEGEEMGNYEALCGLVQCVE</sequence>
<evidence type="ECO:0000256" key="1">
    <source>
        <dbReference type="ARBA" id="ARBA00022737"/>
    </source>
</evidence>
<evidence type="ECO:0000313" key="5">
    <source>
        <dbReference type="Proteomes" id="UP000290288"/>
    </source>
</evidence>
<dbReference type="SUPFAM" id="SSF52540">
    <property type="entry name" value="P-loop containing nucleoside triphosphate hydrolases"/>
    <property type="match status" value="1"/>
</dbReference>
<dbReference type="OrthoDB" id="21416at2759"/>